<dbReference type="GO" id="GO:0005634">
    <property type="term" value="C:nucleus"/>
    <property type="evidence" value="ECO:0007669"/>
    <property type="project" value="UniProtKB-SubCell"/>
</dbReference>
<keyword evidence="3" id="KW-0238">DNA-binding</keyword>
<dbReference type="InterPro" id="IPR006447">
    <property type="entry name" value="Myb_dom_plants"/>
</dbReference>
<evidence type="ECO:0000256" key="6">
    <source>
        <dbReference type="SAM" id="MobiDB-lite"/>
    </source>
</evidence>
<keyword evidence="9" id="KW-1185">Reference proteome</keyword>
<evidence type="ECO:0000313" key="9">
    <source>
        <dbReference type="Proteomes" id="UP000324705"/>
    </source>
</evidence>
<name>A0A9R1QAM9_TRITD</name>
<gene>
    <name evidence="8" type="ORF">TRITD_3Bv1G051370</name>
</gene>
<reference evidence="8 9" key="1">
    <citation type="submission" date="2017-09" db="EMBL/GenBank/DDBJ databases">
        <authorList>
            <consortium name="International Durum Wheat Genome Sequencing Consortium (IDWGSC)"/>
            <person name="Milanesi L."/>
        </authorList>
    </citation>
    <scope>NUCLEOTIDE SEQUENCE [LARGE SCALE GENOMIC DNA]</scope>
    <source>
        <strain evidence="9">cv. Svevo</strain>
    </source>
</reference>
<evidence type="ECO:0000256" key="4">
    <source>
        <dbReference type="ARBA" id="ARBA00023163"/>
    </source>
</evidence>
<proteinExistence type="predicted"/>
<feature type="region of interest" description="Disordered" evidence="6">
    <location>
        <begin position="262"/>
        <end position="318"/>
    </location>
</feature>
<dbReference type="InterPro" id="IPR058673">
    <property type="entry name" value="HHO5-like_N"/>
</dbReference>
<evidence type="ECO:0000256" key="5">
    <source>
        <dbReference type="ARBA" id="ARBA00023242"/>
    </source>
</evidence>
<dbReference type="EMBL" id="LT934116">
    <property type="protein sequence ID" value="VAH73966.1"/>
    <property type="molecule type" value="Genomic_DNA"/>
</dbReference>
<dbReference type="GO" id="GO:0003677">
    <property type="term" value="F:DNA binding"/>
    <property type="evidence" value="ECO:0007669"/>
    <property type="project" value="UniProtKB-KW"/>
</dbReference>
<dbReference type="InterPro" id="IPR044787">
    <property type="entry name" value="HHO5-like"/>
</dbReference>
<accession>A0A9R1QAM9</accession>
<dbReference type="GO" id="GO:0003700">
    <property type="term" value="F:DNA-binding transcription factor activity"/>
    <property type="evidence" value="ECO:0007669"/>
    <property type="project" value="InterPro"/>
</dbReference>
<protein>
    <recommendedName>
        <fullName evidence="7">HHO5-like N-terminal domain-containing protein</fullName>
    </recommendedName>
</protein>
<dbReference type="Proteomes" id="UP000324705">
    <property type="component" value="Chromosome 3B"/>
</dbReference>
<dbReference type="Gramene" id="TRITD3Bv1G051370.2">
    <property type="protein sequence ID" value="TRITD3Bv1G051370.2"/>
    <property type="gene ID" value="TRITD3Bv1G051370"/>
</dbReference>
<evidence type="ECO:0000256" key="3">
    <source>
        <dbReference type="ARBA" id="ARBA00023125"/>
    </source>
</evidence>
<keyword evidence="2" id="KW-0805">Transcription regulation</keyword>
<dbReference type="Pfam" id="PF26575">
    <property type="entry name" value="HHO5_N"/>
    <property type="match status" value="1"/>
</dbReference>
<dbReference type="PANTHER" id="PTHR31003">
    <property type="entry name" value="MYB FAMILY TRANSCRIPTION FACTOR"/>
    <property type="match status" value="1"/>
</dbReference>
<keyword evidence="4" id="KW-0804">Transcription</keyword>
<keyword evidence="5" id="KW-0539">Nucleus</keyword>
<dbReference type="PANTHER" id="PTHR31003:SF19">
    <property type="entry name" value="MYB FAMILY TRANSCRIPTION FACTOR EFM"/>
    <property type="match status" value="1"/>
</dbReference>
<feature type="compositionally biased region" description="Acidic residues" evidence="6">
    <location>
        <begin position="289"/>
        <end position="306"/>
    </location>
</feature>
<feature type="compositionally biased region" description="Basic and acidic residues" evidence="6">
    <location>
        <begin position="274"/>
        <end position="288"/>
    </location>
</feature>
<dbReference type="Gene3D" id="1.10.10.60">
    <property type="entry name" value="Homeodomain-like"/>
    <property type="match status" value="1"/>
</dbReference>
<feature type="region of interest" description="Disordered" evidence="6">
    <location>
        <begin position="228"/>
        <end position="248"/>
    </location>
</feature>
<evidence type="ECO:0000256" key="1">
    <source>
        <dbReference type="ARBA" id="ARBA00004123"/>
    </source>
</evidence>
<comment type="subcellular location">
    <subcellularLocation>
        <location evidence="1">Nucleus</location>
    </subcellularLocation>
</comment>
<feature type="compositionally biased region" description="Low complexity" evidence="6">
    <location>
        <begin position="307"/>
        <end position="318"/>
    </location>
</feature>
<feature type="domain" description="HHO5-like N-terminal" evidence="7">
    <location>
        <begin position="36"/>
        <end position="89"/>
    </location>
</feature>
<organism evidence="8 9">
    <name type="scientific">Triticum turgidum subsp. durum</name>
    <name type="common">Durum wheat</name>
    <name type="synonym">Triticum durum</name>
    <dbReference type="NCBI Taxonomy" id="4567"/>
    <lineage>
        <taxon>Eukaryota</taxon>
        <taxon>Viridiplantae</taxon>
        <taxon>Streptophyta</taxon>
        <taxon>Embryophyta</taxon>
        <taxon>Tracheophyta</taxon>
        <taxon>Spermatophyta</taxon>
        <taxon>Magnoliopsida</taxon>
        <taxon>Liliopsida</taxon>
        <taxon>Poales</taxon>
        <taxon>Poaceae</taxon>
        <taxon>BOP clade</taxon>
        <taxon>Pooideae</taxon>
        <taxon>Triticodae</taxon>
        <taxon>Triticeae</taxon>
        <taxon>Triticinae</taxon>
        <taxon>Triticum</taxon>
    </lineage>
</organism>
<feature type="region of interest" description="Disordered" evidence="6">
    <location>
        <begin position="1"/>
        <end position="44"/>
    </location>
</feature>
<sequence length="318" mass="34185">MDSSPSDLTLDYTPSGNGAASAGGGYPKQASPVVDHHHHLSAEQATTQKLQEFLARLDDERLKIDAFKRELPLCMQLLNQAMEAYRQQLEACQMGSHGGAAARAPLVLEEFIPLKNIGIDAAEKAAGNAPSEKANWMIRELMKVDGLTNDEVKSHLQKYRLHTRRPMPAPTAPPAGAPQLVVLGGIWMPPDYAAQGAGPTAIYGAHPATQAHYTAAVSAQEYYQNAAAAAHHGHHMQHHQAASMVHHRAVAPTPPQTAYKVHPVSAAGSQGSSEGRRSSGGGRERSESIEEEGEEREDEEDEDEDGMAANGDAEQINY</sequence>
<evidence type="ECO:0000259" key="7">
    <source>
        <dbReference type="Pfam" id="PF26575"/>
    </source>
</evidence>
<evidence type="ECO:0000313" key="8">
    <source>
        <dbReference type="EMBL" id="VAH73966.1"/>
    </source>
</evidence>
<evidence type="ECO:0000256" key="2">
    <source>
        <dbReference type="ARBA" id="ARBA00023015"/>
    </source>
</evidence>
<dbReference type="AlphaFoldDB" id="A0A9R1QAM9"/>
<dbReference type="NCBIfam" id="TIGR01557">
    <property type="entry name" value="myb_SHAQKYF"/>
    <property type="match status" value="1"/>
</dbReference>